<dbReference type="PANTHER" id="PTHR33545">
    <property type="entry name" value="UPF0750 MEMBRANE PROTEIN YITT-RELATED"/>
    <property type="match status" value="1"/>
</dbReference>
<feature type="transmembrane region" description="Helical" evidence="6">
    <location>
        <begin position="161"/>
        <end position="180"/>
    </location>
</feature>
<dbReference type="InterPro" id="IPR015867">
    <property type="entry name" value="N-reg_PII/ATP_PRibTrfase_C"/>
</dbReference>
<evidence type="ECO:0000256" key="2">
    <source>
        <dbReference type="ARBA" id="ARBA00022475"/>
    </source>
</evidence>
<dbReference type="AlphaFoldDB" id="A0A0R1RP23"/>
<protein>
    <recommendedName>
        <fullName evidence="7">DUF2179 domain-containing protein</fullName>
    </recommendedName>
</protein>
<evidence type="ECO:0000256" key="6">
    <source>
        <dbReference type="SAM" id="Phobius"/>
    </source>
</evidence>
<dbReference type="InterPro" id="IPR003740">
    <property type="entry name" value="YitT"/>
</dbReference>
<feature type="transmembrane region" description="Helical" evidence="6">
    <location>
        <begin position="21"/>
        <end position="38"/>
    </location>
</feature>
<organism evidence="8 9">
    <name type="scientific">Latilactobacillus fuchuensis DSM 14340 = JCM 11249</name>
    <dbReference type="NCBI Taxonomy" id="1423747"/>
    <lineage>
        <taxon>Bacteria</taxon>
        <taxon>Bacillati</taxon>
        <taxon>Bacillota</taxon>
        <taxon>Bacilli</taxon>
        <taxon>Lactobacillales</taxon>
        <taxon>Lactobacillaceae</taxon>
        <taxon>Latilactobacillus</taxon>
    </lineage>
</organism>
<reference evidence="8 9" key="1">
    <citation type="journal article" date="2015" name="Genome Announc.">
        <title>Expanding the biotechnology potential of lactobacilli through comparative genomics of 213 strains and associated genera.</title>
        <authorList>
            <person name="Sun Z."/>
            <person name="Harris H.M."/>
            <person name="McCann A."/>
            <person name="Guo C."/>
            <person name="Argimon S."/>
            <person name="Zhang W."/>
            <person name="Yang X."/>
            <person name="Jeffery I.B."/>
            <person name="Cooney J.C."/>
            <person name="Kagawa T.F."/>
            <person name="Liu W."/>
            <person name="Song Y."/>
            <person name="Salvetti E."/>
            <person name="Wrobel A."/>
            <person name="Rasinkangas P."/>
            <person name="Parkhill J."/>
            <person name="Rea M.C."/>
            <person name="O'Sullivan O."/>
            <person name="Ritari J."/>
            <person name="Douillard F.P."/>
            <person name="Paul Ross R."/>
            <person name="Yang R."/>
            <person name="Briner A.E."/>
            <person name="Felis G.E."/>
            <person name="de Vos W.M."/>
            <person name="Barrangou R."/>
            <person name="Klaenhammer T.R."/>
            <person name="Caufield P.W."/>
            <person name="Cui Y."/>
            <person name="Zhang H."/>
            <person name="O'Toole P.W."/>
        </authorList>
    </citation>
    <scope>NUCLEOTIDE SEQUENCE [LARGE SCALE GENOMIC DNA]</scope>
    <source>
        <strain evidence="8 9">DSM 14340</strain>
    </source>
</reference>
<dbReference type="InterPro" id="IPR051461">
    <property type="entry name" value="UPF0750_membrane"/>
</dbReference>
<dbReference type="PIRSF" id="PIRSF006483">
    <property type="entry name" value="Membrane_protein_YitT"/>
    <property type="match status" value="1"/>
</dbReference>
<dbReference type="eggNOG" id="COG1284">
    <property type="taxonomic scope" value="Bacteria"/>
</dbReference>
<accession>A0A0R1RP23</accession>
<dbReference type="PATRIC" id="fig|1423747.3.peg.278"/>
<evidence type="ECO:0000256" key="4">
    <source>
        <dbReference type="ARBA" id="ARBA00022989"/>
    </source>
</evidence>
<name>A0A0R1RP23_9LACO</name>
<dbReference type="InterPro" id="IPR019264">
    <property type="entry name" value="DUF2179"/>
</dbReference>
<evidence type="ECO:0000256" key="1">
    <source>
        <dbReference type="ARBA" id="ARBA00004651"/>
    </source>
</evidence>
<keyword evidence="4 6" id="KW-1133">Transmembrane helix</keyword>
<evidence type="ECO:0000256" key="5">
    <source>
        <dbReference type="ARBA" id="ARBA00023136"/>
    </source>
</evidence>
<dbReference type="Pfam" id="PF02588">
    <property type="entry name" value="YitT_membrane"/>
    <property type="match status" value="1"/>
</dbReference>
<keyword evidence="3 6" id="KW-0812">Transmembrane</keyword>
<dbReference type="Pfam" id="PF10035">
    <property type="entry name" value="DUF2179"/>
    <property type="match status" value="1"/>
</dbReference>
<keyword evidence="5 6" id="KW-0472">Membrane</keyword>
<proteinExistence type="predicted"/>
<evidence type="ECO:0000313" key="8">
    <source>
        <dbReference type="EMBL" id="KRL58401.1"/>
    </source>
</evidence>
<comment type="caution">
    <text evidence="8">The sequence shown here is derived from an EMBL/GenBank/DDBJ whole genome shotgun (WGS) entry which is preliminary data.</text>
</comment>
<keyword evidence="2" id="KW-1003">Cell membrane</keyword>
<dbReference type="STRING" id="1423747.FC69_GL000270"/>
<feature type="domain" description="DUF2179" evidence="7">
    <location>
        <begin position="232"/>
        <end position="286"/>
    </location>
</feature>
<gene>
    <name evidence="8" type="ORF">FC69_GL000270</name>
</gene>
<sequence length="304" mass="33483">MFGGGIILTKKITTATTIRDLVVIALGCAIYAFGLVTINIQNHLAEGGLTGVTLILRYWFHFDPAYTTIVLNIPLIILGYRFLGKRALAYTIYGTAMMSVFLWIWQRVPIMIDLNHDILIASILAGLCGGFGSGIIYRYGGTTGGSDVIARIIEKEKGLPMGRSLLMFDIVVLIASLSYLDVEHMMYTLLASYVFSRVVNFTLEGTYAAKGVLIISQQFQPIADDVIADMERGVTFLHSEGAYAHQQQPMLYCVVSPTEITQLKRIIEAHDPQAFVSILDVHEALGEGFTYESATPTKPTVKTE</sequence>
<dbReference type="Proteomes" id="UP000051264">
    <property type="component" value="Unassembled WGS sequence"/>
</dbReference>
<evidence type="ECO:0000259" key="7">
    <source>
        <dbReference type="Pfam" id="PF10035"/>
    </source>
</evidence>
<evidence type="ECO:0000313" key="9">
    <source>
        <dbReference type="Proteomes" id="UP000051264"/>
    </source>
</evidence>
<dbReference type="EMBL" id="AZEX01000070">
    <property type="protein sequence ID" value="KRL58401.1"/>
    <property type="molecule type" value="Genomic_DNA"/>
</dbReference>
<evidence type="ECO:0000256" key="3">
    <source>
        <dbReference type="ARBA" id="ARBA00022692"/>
    </source>
</evidence>
<dbReference type="GO" id="GO:0005886">
    <property type="term" value="C:plasma membrane"/>
    <property type="evidence" value="ECO:0007669"/>
    <property type="project" value="UniProtKB-SubCell"/>
</dbReference>
<dbReference type="CDD" id="cd16380">
    <property type="entry name" value="YitT_C"/>
    <property type="match status" value="1"/>
</dbReference>
<feature type="transmembrane region" description="Helical" evidence="6">
    <location>
        <begin position="87"/>
        <end position="106"/>
    </location>
</feature>
<dbReference type="Gene3D" id="3.30.70.120">
    <property type="match status" value="1"/>
</dbReference>
<feature type="transmembrane region" description="Helical" evidence="6">
    <location>
        <begin position="58"/>
        <end position="80"/>
    </location>
</feature>
<dbReference type="PANTHER" id="PTHR33545:SF10">
    <property type="entry name" value="UPF0750 MEMBRANE PROTEIN YPJC"/>
    <property type="match status" value="1"/>
</dbReference>
<feature type="transmembrane region" description="Helical" evidence="6">
    <location>
        <begin position="118"/>
        <end position="140"/>
    </location>
</feature>
<comment type="subcellular location">
    <subcellularLocation>
        <location evidence="1">Cell membrane</location>
        <topology evidence="1">Multi-pass membrane protein</topology>
    </subcellularLocation>
</comment>